<feature type="transmembrane region" description="Helical" evidence="7">
    <location>
        <begin position="291"/>
        <end position="309"/>
    </location>
</feature>
<feature type="transmembrane region" description="Helical" evidence="7">
    <location>
        <begin position="411"/>
        <end position="433"/>
    </location>
</feature>
<comment type="similarity">
    <text evidence="2">Belongs to the major facilitator superfamily. Sugar transporter (TC 2.A.1.1) family.</text>
</comment>
<evidence type="ECO:0000256" key="3">
    <source>
        <dbReference type="ARBA" id="ARBA00022448"/>
    </source>
</evidence>
<dbReference type="InterPro" id="IPR005829">
    <property type="entry name" value="Sugar_transporter_CS"/>
</dbReference>
<name>A0ABR3HAB6_LOXSC</name>
<dbReference type="InterPro" id="IPR036259">
    <property type="entry name" value="MFS_trans_sf"/>
</dbReference>
<dbReference type="InterPro" id="IPR020846">
    <property type="entry name" value="MFS_dom"/>
</dbReference>
<evidence type="ECO:0000313" key="9">
    <source>
        <dbReference type="EMBL" id="KAL0861733.1"/>
    </source>
</evidence>
<comment type="subcellular location">
    <subcellularLocation>
        <location evidence="1">Membrane</location>
        <topology evidence="1">Multi-pass membrane protein</topology>
    </subcellularLocation>
</comment>
<keyword evidence="10" id="KW-1185">Reference proteome</keyword>
<dbReference type="SUPFAM" id="SSF103473">
    <property type="entry name" value="MFS general substrate transporter"/>
    <property type="match status" value="1"/>
</dbReference>
<evidence type="ECO:0000256" key="1">
    <source>
        <dbReference type="ARBA" id="ARBA00004141"/>
    </source>
</evidence>
<proteinExistence type="inferred from homology"/>
<feature type="domain" description="Major facilitator superfamily (MFS) profile" evidence="8">
    <location>
        <begin position="1"/>
        <end position="437"/>
    </location>
</feature>
<dbReference type="PANTHER" id="PTHR48020:SF12">
    <property type="entry name" value="PROTON MYO-INOSITOL COTRANSPORTER"/>
    <property type="match status" value="1"/>
</dbReference>
<protein>
    <recommendedName>
        <fullName evidence="8">Major facilitator superfamily (MFS) profile domain-containing protein</fullName>
    </recommendedName>
</protein>
<keyword evidence="6 7" id="KW-0472">Membrane</keyword>
<feature type="transmembrane region" description="Helical" evidence="7">
    <location>
        <begin position="316"/>
        <end position="335"/>
    </location>
</feature>
<keyword evidence="5 7" id="KW-1133">Transmembrane helix</keyword>
<dbReference type="PANTHER" id="PTHR48020">
    <property type="entry name" value="PROTON MYO-INOSITOL COTRANSPORTER"/>
    <property type="match status" value="1"/>
</dbReference>
<dbReference type="PROSITE" id="PS00217">
    <property type="entry name" value="SUGAR_TRANSPORT_2"/>
    <property type="match status" value="1"/>
</dbReference>
<dbReference type="InterPro" id="IPR005828">
    <property type="entry name" value="MFS_sugar_transport-like"/>
</dbReference>
<feature type="transmembrane region" description="Helical" evidence="7">
    <location>
        <begin position="63"/>
        <end position="81"/>
    </location>
</feature>
<feature type="transmembrane region" description="Helical" evidence="7">
    <location>
        <begin position="111"/>
        <end position="134"/>
    </location>
</feature>
<comment type="caution">
    <text evidence="9">The sequence shown here is derived from an EMBL/GenBank/DDBJ whole genome shotgun (WGS) entry which is preliminary data.</text>
</comment>
<feature type="transmembrane region" description="Helical" evidence="7">
    <location>
        <begin position="146"/>
        <end position="165"/>
    </location>
</feature>
<accession>A0ABR3HAB6</accession>
<feature type="transmembrane region" description="Helical" evidence="7">
    <location>
        <begin position="171"/>
        <end position="189"/>
    </location>
</feature>
<evidence type="ECO:0000256" key="2">
    <source>
        <dbReference type="ARBA" id="ARBA00010992"/>
    </source>
</evidence>
<evidence type="ECO:0000256" key="7">
    <source>
        <dbReference type="SAM" id="Phobius"/>
    </source>
</evidence>
<evidence type="ECO:0000259" key="8">
    <source>
        <dbReference type="PROSITE" id="PS50850"/>
    </source>
</evidence>
<evidence type="ECO:0000256" key="5">
    <source>
        <dbReference type="ARBA" id="ARBA00022989"/>
    </source>
</evidence>
<evidence type="ECO:0000256" key="4">
    <source>
        <dbReference type="ARBA" id="ARBA00022692"/>
    </source>
</evidence>
<feature type="transmembrane region" description="Helical" evidence="7">
    <location>
        <begin position="88"/>
        <end position="105"/>
    </location>
</feature>
<evidence type="ECO:0000256" key="6">
    <source>
        <dbReference type="ARBA" id="ARBA00023136"/>
    </source>
</evidence>
<feature type="transmembrane region" description="Helical" evidence="7">
    <location>
        <begin position="347"/>
        <end position="367"/>
    </location>
</feature>
<dbReference type="Pfam" id="PF00083">
    <property type="entry name" value="Sugar_tr"/>
    <property type="match status" value="1"/>
</dbReference>
<dbReference type="Proteomes" id="UP001549920">
    <property type="component" value="Unassembled WGS sequence"/>
</dbReference>
<dbReference type="Gene3D" id="1.20.1250.20">
    <property type="entry name" value="MFS general substrate transporter like domains"/>
    <property type="match status" value="1"/>
</dbReference>
<sequence>MVYVINSGGDSVEEKRGSVWKEVLLSFLASLPFFTHGLETTELSSASHSGHFITSQDAIPWNATAYILGAIVSAPVYCYVVDKHGRKVGIFVVNLLQGASCIPLFLDHDFATVICFHVVAGIYVGGLFTVVPIYVREISSLTTKGFSLSLMMVLTTAGYAMKLVISVEWMMYLLAAMVVVQFLSFLVLLESPSYLVMSGKMAEAKEIISQLKCLESRDPNVGKELESLKEESERAKSKGNLNVIGILRNPIYRDQTKIGFILNTTTMLCGSVVFLDRDKALFQLKMADPDKWLVLSCLCGGSLFAVMLIRILERKYLITLGYTMMVMSMGLLAVYTQMDLTVTSLRWLAVAALGVLVFGYGMVWAMPSVVMAEIFNFEIRATMVGIVFSYGQIVKLIHIHTYKYIEDYMGLYALFYIFTIVNMYGGVYALFAIPDLKNKTNKQIEKQMKRIPLLSFRNAPKV</sequence>
<dbReference type="InterPro" id="IPR050814">
    <property type="entry name" value="Myo-inositol_Transporter"/>
</dbReference>
<feature type="transmembrane region" description="Helical" evidence="7">
    <location>
        <begin position="379"/>
        <end position="399"/>
    </location>
</feature>
<keyword evidence="3" id="KW-0813">Transport</keyword>
<evidence type="ECO:0000313" key="10">
    <source>
        <dbReference type="Proteomes" id="UP001549920"/>
    </source>
</evidence>
<organism evidence="9 10">
    <name type="scientific">Loxostege sticticalis</name>
    <name type="common">Beet webworm moth</name>
    <dbReference type="NCBI Taxonomy" id="481309"/>
    <lineage>
        <taxon>Eukaryota</taxon>
        <taxon>Metazoa</taxon>
        <taxon>Ecdysozoa</taxon>
        <taxon>Arthropoda</taxon>
        <taxon>Hexapoda</taxon>
        <taxon>Insecta</taxon>
        <taxon>Pterygota</taxon>
        <taxon>Neoptera</taxon>
        <taxon>Endopterygota</taxon>
        <taxon>Lepidoptera</taxon>
        <taxon>Glossata</taxon>
        <taxon>Ditrysia</taxon>
        <taxon>Pyraloidea</taxon>
        <taxon>Crambidae</taxon>
        <taxon>Pyraustinae</taxon>
        <taxon>Loxostege</taxon>
    </lineage>
</organism>
<gene>
    <name evidence="9" type="ORF">ABMA27_009209</name>
</gene>
<keyword evidence="4 7" id="KW-0812">Transmembrane</keyword>
<reference evidence="9 10" key="1">
    <citation type="submission" date="2024-06" db="EMBL/GenBank/DDBJ databases">
        <title>A chromosome-level genome assembly of beet webworm, Loxostege sticticalis.</title>
        <authorList>
            <person name="Zhang Y."/>
        </authorList>
    </citation>
    <scope>NUCLEOTIDE SEQUENCE [LARGE SCALE GENOMIC DNA]</scope>
    <source>
        <strain evidence="9">AQ026</strain>
        <tissue evidence="9">Whole body</tissue>
    </source>
</reference>
<feature type="transmembrane region" description="Helical" evidence="7">
    <location>
        <begin position="258"/>
        <end position="275"/>
    </location>
</feature>
<dbReference type="PROSITE" id="PS50850">
    <property type="entry name" value="MFS"/>
    <property type="match status" value="1"/>
</dbReference>
<dbReference type="EMBL" id="JBEUOH010000023">
    <property type="protein sequence ID" value="KAL0861733.1"/>
    <property type="molecule type" value="Genomic_DNA"/>
</dbReference>